<accession>A0ACB9MPT4</accession>
<evidence type="ECO:0000313" key="2">
    <source>
        <dbReference type="Proteomes" id="UP001057402"/>
    </source>
</evidence>
<reference evidence="2" key="1">
    <citation type="journal article" date="2023" name="Front. Plant Sci.">
        <title>Chromosomal-level genome assembly of Melastoma candidum provides insights into trichome evolution.</title>
        <authorList>
            <person name="Zhong Y."/>
            <person name="Wu W."/>
            <person name="Sun C."/>
            <person name="Zou P."/>
            <person name="Liu Y."/>
            <person name="Dai S."/>
            <person name="Zhou R."/>
        </authorList>
    </citation>
    <scope>NUCLEOTIDE SEQUENCE [LARGE SCALE GENOMIC DNA]</scope>
</reference>
<dbReference type="EMBL" id="CM042888">
    <property type="protein sequence ID" value="KAI4326121.1"/>
    <property type="molecule type" value="Genomic_DNA"/>
</dbReference>
<protein>
    <submittedName>
        <fullName evidence="1">Uncharacterized protein</fullName>
    </submittedName>
</protein>
<keyword evidence="2" id="KW-1185">Reference proteome</keyword>
<gene>
    <name evidence="1" type="ORF">MLD38_031465</name>
</gene>
<evidence type="ECO:0000313" key="1">
    <source>
        <dbReference type="EMBL" id="KAI4326121.1"/>
    </source>
</evidence>
<name>A0ACB9MPT4_9MYRT</name>
<proteinExistence type="predicted"/>
<dbReference type="Proteomes" id="UP001057402">
    <property type="component" value="Chromosome 9"/>
</dbReference>
<comment type="caution">
    <text evidence="1">The sequence shown here is derived from an EMBL/GenBank/DDBJ whole genome shotgun (WGS) entry which is preliminary data.</text>
</comment>
<organism evidence="1 2">
    <name type="scientific">Melastoma candidum</name>
    <dbReference type="NCBI Taxonomy" id="119954"/>
    <lineage>
        <taxon>Eukaryota</taxon>
        <taxon>Viridiplantae</taxon>
        <taxon>Streptophyta</taxon>
        <taxon>Embryophyta</taxon>
        <taxon>Tracheophyta</taxon>
        <taxon>Spermatophyta</taxon>
        <taxon>Magnoliopsida</taxon>
        <taxon>eudicotyledons</taxon>
        <taxon>Gunneridae</taxon>
        <taxon>Pentapetalae</taxon>
        <taxon>rosids</taxon>
        <taxon>malvids</taxon>
        <taxon>Myrtales</taxon>
        <taxon>Melastomataceae</taxon>
        <taxon>Melastomatoideae</taxon>
        <taxon>Melastomateae</taxon>
        <taxon>Melastoma</taxon>
    </lineage>
</organism>
<sequence length="606" mass="66787">MGDPPLPISSIHIKPPLISPFKDQTTLLFPQMGKYFGALFFVLSLISGGRGLSFLHSNSTSSDCNAHEHKALLEFKDALSPINWDLMPERAYPILAWNGTRCCGWSGISCDDKGRVMKLEALGEGQDAASTTYDANTSLIEVFRPLLKLRYLNHLDLTGIYCSGCMIPPLLGSMEELLFVGLPVGLSGNIPPSLGNLTRLQALVVPSSYGLSLASTNVGWLSRLTSLARLELNFGGITEAVDMAQVLNWLPSLKHLALASCSLDNSFLRHGISNATLAAGLSHLDMSYNFFSGTIPEVLKNLTSLEVLDMSGNSFNSSIPAWFVNFRNMVGLFLESNSLASIDGGLGWLLGSKRNLRSINLSFNMLNQEVFENGSMPMSSLHGQNLEHLDLSNNMLDGLPDWLGNLKTLKHLDLSNNMLDSLPDWLGNLKTLKTLWLQRNYLSGDVLGWLSELPSLEWLDLSENQLSGSIPSSIGTLKSLRVLDLHENGLNGTVAEALGQLSYLESLDLSHNSLKGVISEAHFRDLSKLNFLDLSDNHLTVGLDNLWMPPFQLRTIRMRSCVVGKRFPQWVRTQEEAQELDLSDASISDAFPEWIEKMKISHLNVS</sequence>